<evidence type="ECO:0000313" key="2">
    <source>
        <dbReference type="Proteomes" id="UP000218164"/>
    </source>
</evidence>
<sequence>MDFYAVGKSNDVAYLETKNYIIQFSPNATKIQIICICSKNAVRNNIDFLKNTAECGIDVLKKDITFIKIYNIVKDCEGKYRIFRRKIHGDLERR</sequence>
<dbReference type="OrthoDB" id="384804at2157"/>
<protein>
    <submittedName>
        <fullName evidence="1">Uncharacterized protein</fullName>
    </submittedName>
</protein>
<name>A0A2A2HMQ2_9EURY</name>
<reference evidence="1 2" key="1">
    <citation type="journal article" date="2017" name="BMC Genomics">
        <title>Genomic analysis of methanogenic archaea reveals a shift towards energy conservation.</title>
        <authorList>
            <person name="Gilmore S.P."/>
            <person name="Henske J.K."/>
            <person name="Sexton J.A."/>
            <person name="Solomon K.V."/>
            <person name="Seppala S."/>
            <person name="Yoo J.I."/>
            <person name="Huyett L.M."/>
            <person name="Pressman A."/>
            <person name="Cogan J.Z."/>
            <person name="Kivenson V."/>
            <person name="Peng X."/>
            <person name="Tan Y."/>
            <person name="Valentine D.L."/>
            <person name="O'Malley M.A."/>
        </authorList>
    </citation>
    <scope>NUCLEOTIDE SEQUENCE [LARGE SCALE GENOMIC DNA]</scope>
    <source>
        <strain evidence="1 2">MC-15</strain>
    </source>
</reference>
<evidence type="ECO:0000313" key="1">
    <source>
        <dbReference type="EMBL" id="PAV10564.1"/>
    </source>
</evidence>
<comment type="caution">
    <text evidence="1">The sequence shown here is derived from an EMBL/GenBank/DDBJ whole genome shotgun (WGS) entry which is preliminary data.</text>
</comment>
<accession>A0A2A2HMQ2</accession>
<dbReference type="RefSeq" id="WP_095646177.1">
    <property type="nucleotide sequence ID" value="NZ_LMVP01000554.1"/>
</dbReference>
<keyword evidence="2" id="KW-1185">Reference proteome</keyword>
<proteinExistence type="predicted"/>
<organism evidence="1 2">
    <name type="scientific">Methanosarcina spelaei</name>
    <dbReference type="NCBI Taxonomy" id="1036679"/>
    <lineage>
        <taxon>Archaea</taxon>
        <taxon>Methanobacteriati</taxon>
        <taxon>Methanobacteriota</taxon>
        <taxon>Stenosarchaea group</taxon>
        <taxon>Methanomicrobia</taxon>
        <taxon>Methanosarcinales</taxon>
        <taxon>Methanosarcinaceae</taxon>
        <taxon>Methanosarcina</taxon>
    </lineage>
</organism>
<gene>
    <name evidence="1" type="ORF">ASJ81_13340</name>
</gene>
<dbReference type="EMBL" id="LMVP01000554">
    <property type="protein sequence ID" value="PAV10564.1"/>
    <property type="molecule type" value="Genomic_DNA"/>
</dbReference>
<dbReference type="AlphaFoldDB" id="A0A2A2HMQ2"/>
<dbReference type="Proteomes" id="UP000218164">
    <property type="component" value="Unassembled WGS sequence"/>
</dbReference>